<name>A0A069PQB4_9BURK</name>
<organism evidence="2 3">
    <name type="scientific">Caballeronia glathei</name>
    <dbReference type="NCBI Taxonomy" id="60547"/>
    <lineage>
        <taxon>Bacteria</taxon>
        <taxon>Pseudomonadati</taxon>
        <taxon>Pseudomonadota</taxon>
        <taxon>Betaproteobacteria</taxon>
        <taxon>Burkholderiales</taxon>
        <taxon>Burkholderiaceae</taxon>
        <taxon>Caballeronia</taxon>
    </lineage>
</organism>
<gene>
    <name evidence="2" type="ORF">BG61_08045</name>
</gene>
<dbReference type="EMBL" id="JFHC01000015">
    <property type="protein sequence ID" value="KDR42612.1"/>
    <property type="molecule type" value="Genomic_DNA"/>
</dbReference>
<dbReference type="Proteomes" id="UP000027466">
    <property type="component" value="Unassembled WGS sequence"/>
</dbReference>
<feature type="region of interest" description="Disordered" evidence="1">
    <location>
        <begin position="1"/>
        <end position="22"/>
    </location>
</feature>
<comment type="caution">
    <text evidence="2">The sequence shown here is derived from an EMBL/GenBank/DDBJ whole genome shotgun (WGS) entry which is preliminary data.</text>
</comment>
<proteinExistence type="predicted"/>
<protein>
    <submittedName>
        <fullName evidence="2">Uncharacterized protein</fullName>
    </submittedName>
</protein>
<dbReference type="AlphaFoldDB" id="A0A069PQB4"/>
<evidence type="ECO:0000256" key="1">
    <source>
        <dbReference type="SAM" id="MobiDB-lite"/>
    </source>
</evidence>
<reference evidence="2 3" key="1">
    <citation type="submission" date="2014-03" db="EMBL/GenBank/DDBJ databases">
        <title>Draft Genome Sequences of Four Burkholderia Strains.</title>
        <authorList>
            <person name="Liu X.Y."/>
            <person name="Li C.X."/>
            <person name="Xu J.H."/>
        </authorList>
    </citation>
    <scope>NUCLEOTIDE SEQUENCE [LARGE SCALE GENOMIC DNA]</scope>
    <source>
        <strain evidence="2 3">DSM 50014</strain>
    </source>
</reference>
<evidence type="ECO:0000313" key="3">
    <source>
        <dbReference type="Proteomes" id="UP000027466"/>
    </source>
</evidence>
<evidence type="ECO:0000313" key="2">
    <source>
        <dbReference type="EMBL" id="KDR42612.1"/>
    </source>
</evidence>
<keyword evidence="3" id="KW-1185">Reference proteome</keyword>
<accession>A0A069PQB4</accession>
<sequence>MRGEELAHLSGVTRPLEPHGMPMRKTGFAFTADSLESGRFLLQFAESTHDARAHSKCYAIDKIPVIVIEPYSIRSCLLQ</sequence>